<feature type="transmembrane region" description="Helical" evidence="1">
    <location>
        <begin position="53"/>
        <end position="73"/>
    </location>
</feature>
<feature type="transmembrane region" description="Helical" evidence="1">
    <location>
        <begin position="26"/>
        <end position="46"/>
    </location>
</feature>
<dbReference type="EMBL" id="SJPU01000001">
    <property type="protein sequence ID" value="TWU19314.1"/>
    <property type="molecule type" value="Genomic_DNA"/>
</dbReference>
<gene>
    <name evidence="2" type="ORF">Poly21_14860</name>
</gene>
<evidence type="ECO:0000313" key="3">
    <source>
        <dbReference type="Proteomes" id="UP000319908"/>
    </source>
</evidence>
<keyword evidence="1" id="KW-0812">Transmembrane</keyword>
<dbReference type="Proteomes" id="UP000319908">
    <property type="component" value="Unassembled WGS sequence"/>
</dbReference>
<dbReference type="AlphaFoldDB" id="A0A5C6C7L6"/>
<dbReference type="RefSeq" id="WP_146406162.1">
    <property type="nucleotide sequence ID" value="NZ_SJPU01000001.1"/>
</dbReference>
<accession>A0A5C6C7L6</accession>
<keyword evidence="1" id="KW-1133">Transmembrane helix</keyword>
<protein>
    <submittedName>
        <fullName evidence="2">Uncharacterized protein</fullName>
    </submittedName>
</protein>
<keyword evidence="3" id="KW-1185">Reference proteome</keyword>
<keyword evidence="1" id="KW-0472">Membrane</keyword>
<dbReference type="OrthoDB" id="284224at2"/>
<comment type="caution">
    <text evidence="2">The sequence shown here is derived from an EMBL/GenBank/DDBJ whole genome shotgun (WGS) entry which is preliminary data.</text>
</comment>
<evidence type="ECO:0000313" key="2">
    <source>
        <dbReference type="EMBL" id="TWU19314.1"/>
    </source>
</evidence>
<evidence type="ECO:0000256" key="1">
    <source>
        <dbReference type="SAM" id="Phobius"/>
    </source>
</evidence>
<name>A0A5C6C7L6_9BACT</name>
<organism evidence="2 3">
    <name type="scientific">Allorhodopirellula heiligendammensis</name>
    <dbReference type="NCBI Taxonomy" id="2714739"/>
    <lineage>
        <taxon>Bacteria</taxon>
        <taxon>Pseudomonadati</taxon>
        <taxon>Planctomycetota</taxon>
        <taxon>Planctomycetia</taxon>
        <taxon>Pirellulales</taxon>
        <taxon>Pirellulaceae</taxon>
        <taxon>Allorhodopirellula</taxon>
    </lineage>
</organism>
<sequence>MQKAILFACALSPVFALIVSLWPLEPVAIRLSCAVFALIFAPLILVCRSRRNAVIGLAAIVFLVSVAVSNWPMRMAYGVSRPAFDQVASQIRNGDAPQTPCTIGLFRIQKAEVYYNNVVCLWTEDDSRGSTGFVQCGPVDPPFNLWSHVPLDESWQFIAED</sequence>
<proteinExistence type="predicted"/>
<reference evidence="2 3" key="1">
    <citation type="journal article" date="2020" name="Antonie Van Leeuwenhoek">
        <title>Rhodopirellula heiligendammensis sp. nov., Rhodopirellula pilleata sp. nov., and Rhodopirellula solitaria sp. nov. isolated from natural or artificial marine surfaces in Northern Germany and California, USA, and emended description of the genus Rhodopirellula.</title>
        <authorList>
            <person name="Kallscheuer N."/>
            <person name="Wiegand S."/>
            <person name="Jogler M."/>
            <person name="Boedeker C."/>
            <person name="Peeters S.H."/>
            <person name="Rast P."/>
            <person name="Heuer A."/>
            <person name="Jetten M.S.M."/>
            <person name="Rohde M."/>
            <person name="Jogler C."/>
        </authorList>
    </citation>
    <scope>NUCLEOTIDE SEQUENCE [LARGE SCALE GENOMIC DNA]</scope>
    <source>
        <strain evidence="2 3">Poly21</strain>
    </source>
</reference>